<dbReference type="Proteomes" id="UP000446768">
    <property type="component" value="Unassembled WGS sequence"/>
</dbReference>
<dbReference type="PRINTS" id="PR00313">
    <property type="entry name" value="CABNDNGRPT"/>
</dbReference>
<gene>
    <name evidence="4" type="ORF">GJ700_05995</name>
</gene>
<dbReference type="PROSITE" id="PS00330">
    <property type="entry name" value="HEMOLYSIN_CALCIUM"/>
    <property type="match status" value="1"/>
</dbReference>
<evidence type="ECO:0000313" key="4">
    <source>
        <dbReference type="EMBL" id="MRV71271.1"/>
    </source>
</evidence>
<dbReference type="EMBL" id="WKJJ01000003">
    <property type="protein sequence ID" value="MRV71271.1"/>
    <property type="molecule type" value="Genomic_DNA"/>
</dbReference>
<feature type="region of interest" description="Disordered" evidence="3">
    <location>
        <begin position="495"/>
        <end position="515"/>
    </location>
</feature>
<dbReference type="Pfam" id="PF00353">
    <property type="entry name" value="HemolysinCabind"/>
    <property type="match status" value="7"/>
</dbReference>
<keyword evidence="4" id="KW-0482">Metalloprotease</keyword>
<dbReference type="AlphaFoldDB" id="A0A7X2IJP1"/>
<dbReference type="InterPro" id="IPR050557">
    <property type="entry name" value="RTX_toxin/Mannuronan_C5-epim"/>
</dbReference>
<accession>A0A7X2IJP1</accession>
<dbReference type="PANTHER" id="PTHR38340">
    <property type="entry name" value="S-LAYER PROTEIN"/>
    <property type="match status" value="1"/>
</dbReference>
<sequence>MAGGAVNIVYTGGANNKVGALGNTNALISNQGGNLQAAVGMNNVVIANGSGNTTLGLGAGNLIATAVGGNTTVALGGTNVVLTELGGMVKAATGGLGKVLADVMPNKDAAKAVTNATAKLTAAINSGAGADTVVAAGGNNVIYTGAGKDVVTAAGGNNIVLANGGDNVTTAIGGNNIVVNTAGNNVVTAAGSNNVLVTGLGEGVADVSAKLGSAAGGVTKAVTTFIGNTLANTAGNDVVTGIGSTNVVYTGGGNDVATTIGANNVVWSGTGNDVVTAIGARNVLWGDAGADTITAAGANNLLASGNYAEIGATAVGLVDSITAGVAATDLVSKAGLAGAASAQTGRDTMTAFGKNNVLVGGSAATTATALGVNNLIVTGASSDVVTSVGSKAGIVTGAGSDVVTAIGTYDVIVAGEGNNVVTALGKANIIEGGSGDDVLTALAFGSATKSVNANGNLVVAGDGNNVITTVGVDNGVISGGGKDVLVMVSYGGSNTKTTTTQPEGSQQTTTSNTTGSVQLNVGWTGGGNDTAVVYGDHNVVLADSGDDFLVVVNAGSKLSYSSTTTQAIEGSDKAQTTSSTKVSLDTGMNFVHAGNGNDTMILAGTTTIGMGGAGNDLIVSSGQNNIAVGGAGNDTIIGLAEITVFNAAEALAENDYESAGDWVGAAMNANFIRSQYGALSKGDLSKLNLVGNVIVGGDGDDTIFATNAGTYVGGGNGNDTMMGMGWGVIDHLLVGKANTLNAAWTDAGKGFDAITKYLNTTMTDEITKGWNGIAASMKSELDKATTSAGKLVDSMNSAGNAAVSAITGATGLSSADFDIASPLKTALKDGKSGLDSAINGITTGVSYVADADVGSALSTSVEWLGDALKTASNASGDGVNWLGKYLGIDTHLSEFKGADFFIAGFLAYTLGYKYAGNNRLWGGAGDDTLYSGMGNDDLHGGAGKDTYVMSMGDGKDTVHDTSGSGDVLKFTANKVFSTVTMSADNVKANIDGSNLVINYVSGGKSYAQFTIEDYAKGSFSELDLVDASGKQVAALSMADLIAHADQGSSPYDMASGWTVDRLHTFADLLQASITGGSAGVQLVGVSNS</sequence>
<dbReference type="InterPro" id="IPR001343">
    <property type="entry name" value="Hemolysn_Ca-bd"/>
</dbReference>
<evidence type="ECO:0000256" key="2">
    <source>
        <dbReference type="ARBA" id="ARBA00022525"/>
    </source>
</evidence>
<evidence type="ECO:0000256" key="1">
    <source>
        <dbReference type="ARBA" id="ARBA00004613"/>
    </source>
</evidence>
<dbReference type="GO" id="GO:0005509">
    <property type="term" value="F:calcium ion binding"/>
    <property type="evidence" value="ECO:0007669"/>
    <property type="project" value="InterPro"/>
</dbReference>
<keyword evidence="2" id="KW-0964">Secreted</keyword>
<dbReference type="GO" id="GO:0005576">
    <property type="term" value="C:extracellular region"/>
    <property type="evidence" value="ECO:0007669"/>
    <property type="project" value="UniProtKB-SubCell"/>
</dbReference>
<feature type="compositionally biased region" description="Low complexity" evidence="3">
    <location>
        <begin position="504"/>
        <end position="515"/>
    </location>
</feature>
<dbReference type="Gene3D" id="2.150.10.10">
    <property type="entry name" value="Serralysin-like metalloprotease, C-terminal"/>
    <property type="match status" value="1"/>
</dbReference>
<keyword evidence="4" id="KW-0645">Protease</keyword>
<proteinExistence type="predicted"/>
<organism evidence="4 5">
    <name type="scientific">Pseudoduganella rivuli</name>
    <dbReference type="NCBI Taxonomy" id="2666085"/>
    <lineage>
        <taxon>Bacteria</taxon>
        <taxon>Pseudomonadati</taxon>
        <taxon>Pseudomonadota</taxon>
        <taxon>Betaproteobacteria</taxon>
        <taxon>Burkholderiales</taxon>
        <taxon>Oxalobacteraceae</taxon>
        <taxon>Telluria group</taxon>
        <taxon>Pseudoduganella</taxon>
    </lineage>
</organism>
<dbReference type="Gene3D" id="2.160.20.160">
    <property type="match status" value="1"/>
</dbReference>
<comment type="subcellular location">
    <subcellularLocation>
        <location evidence="1">Secreted</location>
    </subcellularLocation>
</comment>
<dbReference type="InterPro" id="IPR018511">
    <property type="entry name" value="Hemolysin-typ_Ca-bd_CS"/>
</dbReference>
<reference evidence="4 5" key="1">
    <citation type="submission" date="2019-11" db="EMBL/GenBank/DDBJ databases">
        <title>Novel species isolated from a subtropical stream in China.</title>
        <authorList>
            <person name="Lu H."/>
        </authorList>
    </citation>
    <scope>NUCLEOTIDE SEQUENCE [LARGE SCALE GENOMIC DNA]</scope>
    <source>
        <strain evidence="4 5">FT92W</strain>
    </source>
</reference>
<dbReference type="PANTHER" id="PTHR38340:SF1">
    <property type="entry name" value="S-LAYER PROTEIN"/>
    <property type="match status" value="1"/>
</dbReference>
<evidence type="ECO:0000313" key="5">
    <source>
        <dbReference type="Proteomes" id="UP000446768"/>
    </source>
</evidence>
<dbReference type="GO" id="GO:0008237">
    <property type="term" value="F:metallopeptidase activity"/>
    <property type="evidence" value="ECO:0007669"/>
    <property type="project" value="UniProtKB-KW"/>
</dbReference>
<evidence type="ECO:0000256" key="3">
    <source>
        <dbReference type="SAM" id="MobiDB-lite"/>
    </source>
</evidence>
<comment type="caution">
    <text evidence="4">The sequence shown here is derived from an EMBL/GenBank/DDBJ whole genome shotgun (WGS) entry which is preliminary data.</text>
</comment>
<protein>
    <submittedName>
        <fullName evidence="4">Serralysin-like metalloprotease</fullName>
    </submittedName>
</protein>
<dbReference type="GO" id="GO:0006508">
    <property type="term" value="P:proteolysis"/>
    <property type="evidence" value="ECO:0007669"/>
    <property type="project" value="UniProtKB-KW"/>
</dbReference>
<name>A0A7X2IJP1_9BURK</name>
<dbReference type="InterPro" id="IPR011049">
    <property type="entry name" value="Serralysin-like_metalloprot_C"/>
</dbReference>
<keyword evidence="5" id="KW-1185">Reference proteome</keyword>
<keyword evidence="4" id="KW-0378">Hydrolase</keyword>
<dbReference type="SUPFAM" id="SSF51120">
    <property type="entry name" value="beta-Roll"/>
    <property type="match status" value="5"/>
</dbReference>